<dbReference type="SUPFAM" id="SSF55729">
    <property type="entry name" value="Acyl-CoA N-acyltransferases (Nat)"/>
    <property type="match status" value="1"/>
</dbReference>
<dbReference type="EMBL" id="LQPC01000030">
    <property type="protein sequence ID" value="ORV87879.1"/>
    <property type="molecule type" value="Genomic_DNA"/>
</dbReference>
<organism evidence="1 2">
    <name type="scientific">Mycolicibacterium iranicum</name>
    <name type="common">Mycobacterium iranicum</name>
    <dbReference type="NCBI Taxonomy" id="912594"/>
    <lineage>
        <taxon>Bacteria</taxon>
        <taxon>Bacillati</taxon>
        <taxon>Actinomycetota</taxon>
        <taxon>Actinomycetes</taxon>
        <taxon>Mycobacteriales</taxon>
        <taxon>Mycobacteriaceae</taxon>
        <taxon>Mycolicibacterium</taxon>
    </lineage>
</organism>
<evidence type="ECO:0008006" key="3">
    <source>
        <dbReference type="Google" id="ProtNLM"/>
    </source>
</evidence>
<sequence>MAIETPKGFGRLKLSTFLIADEFRNCGVGGTFIRNLHDRWVHEGVQQVHVTVAEHHHDSVHRAFAPVGFLTVAHEPDRYGPERSEYVMACLPTELR</sequence>
<comment type="caution">
    <text evidence="1">The sequence shown here is derived from an EMBL/GenBank/DDBJ whole genome shotgun (WGS) entry which is preliminary data.</text>
</comment>
<name>A0A1X1WMV7_MYCIR</name>
<dbReference type="InterPro" id="IPR016181">
    <property type="entry name" value="Acyl_CoA_acyltransferase"/>
</dbReference>
<gene>
    <name evidence="1" type="ORF">AWC12_16210</name>
</gene>
<dbReference type="AlphaFoldDB" id="A0A1X1WMV7"/>
<protein>
    <recommendedName>
        <fullName evidence="3">N-acetyltransferase domain-containing protein</fullName>
    </recommendedName>
</protein>
<proteinExistence type="predicted"/>
<dbReference type="Gene3D" id="3.40.630.30">
    <property type="match status" value="1"/>
</dbReference>
<accession>A0A1X1WMV7</accession>
<dbReference type="Proteomes" id="UP000193622">
    <property type="component" value="Unassembled WGS sequence"/>
</dbReference>
<evidence type="ECO:0000313" key="1">
    <source>
        <dbReference type="EMBL" id="ORV87879.1"/>
    </source>
</evidence>
<reference evidence="1 2" key="1">
    <citation type="submission" date="2016-01" db="EMBL/GenBank/DDBJ databases">
        <title>The new phylogeny of the genus Mycobacterium.</title>
        <authorList>
            <person name="Tarcisio F."/>
            <person name="Conor M."/>
            <person name="Antonella G."/>
            <person name="Elisabetta G."/>
            <person name="Giulia F.S."/>
            <person name="Sara T."/>
            <person name="Anna F."/>
            <person name="Clotilde B."/>
            <person name="Roberto B."/>
            <person name="Veronica D.S."/>
            <person name="Fabio R."/>
            <person name="Monica P."/>
            <person name="Olivier J."/>
            <person name="Enrico T."/>
            <person name="Nicola S."/>
        </authorList>
    </citation>
    <scope>NUCLEOTIDE SEQUENCE [LARGE SCALE GENOMIC DNA]</scope>
    <source>
        <strain evidence="1 2">DSM 45541</strain>
    </source>
</reference>
<evidence type="ECO:0000313" key="2">
    <source>
        <dbReference type="Proteomes" id="UP000193622"/>
    </source>
</evidence>